<dbReference type="PRINTS" id="PR00081">
    <property type="entry name" value="GDHRDH"/>
</dbReference>
<dbReference type="GO" id="GO:0016616">
    <property type="term" value="F:oxidoreductase activity, acting on the CH-OH group of donors, NAD or NADP as acceptor"/>
    <property type="evidence" value="ECO:0007669"/>
    <property type="project" value="TreeGrafter"/>
</dbReference>
<dbReference type="VEuPathDB" id="FungiDB:CC77DRAFT_999236"/>
<reference evidence="3" key="1">
    <citation type="journal article" date="2019" name="bioRxiv">
        <title>Genomics, evolutionary history and diagnostics of the Alternaria alternata species group including apple and Asian pear pathotypes.</title>
        <authorList>
            <person name="Armitage A.D."/>
            <person name="Cockerton H.M."/>
            <person name="Sreenivasaprasad S."/>
            <person name="Woodhall J.W."/>
            <person name="Lane C.R."/>
            <person name="Harrison R.J."/>
            <person name="Clarkson J.P."/>
        </authorList>
    </citation>
    <scope>NUCLEOTIDE SEQUENCE [LARGE SCALE GENOMIC DNA]</scope>
    <source>
        <strain evidence="3">FERA 1177</strain>
    </source>
</reference>
<organism evidence="2 3">
    <name type="scientific">Alternaria alternata</name>
    <name type="common">Alternaria rot fungus</name>
    <name type="synonym">Torula alternata</name>
    <dbReference type="NCBI Taxonomy" id="5599"/>
    <lineage>
        <taxon>Eukaryota</taxon>
        <taxon>Fungi</taxon>
        <taxon>Dikarya</taxon>
        <taxon>Ascomycota</taxon>
        <taxon>Pezizomycotina</taxon>
        <taxon>Dothideomycetes</taxon>
        <taxon>Pleosporomycetidae</taxon>
        <taxon>Pleosporales</taxon>
        <taxon>Pleosporineae</taxon>
        <taxon>Pleosporaceae</taxon>
        <taxon>Alternaria</taxon>
        <taxon>Alternaria sect. Alternaria</taxon>
        <taxon>Alternaria alternata complex</taxon>
    </lineage>
</organism>
<dbReference type="InterPro" id="IPR002347">
    <property type="entry name" value="SDR_fam"/>
</dbReference>
<gene>
    <name evidence="2" type="ORF">AA0117_g12209</name>
</gene>
<dbReference type="AlphaFoldDB" id="A0A4Q4MZX1"/>
<dbReference type="Pfam" id="PF00106">
    <property type="entry name" value="adh_short"/>
    <property type="match status" value="1"/>
</dbReference>
<dbReference type="SUPFAM" id="SSF51735">
    <property type="entry name" value="NAD(P)-binding Rossmann-fold domains"/>
    <property type="match status" value="1"/>
</dbReference>
<protein>
    <recommendedName>
        <fullName evidence="4">NAD(P)-binding protein</fullName>
    </recommendedName>
</protein>
<evidence type="ECO:0000313" key="3">
    <source>
        <dbReference type="Proteomes" id="UP000291422"/>
    </source>
</evidence>
<dbReference type="PRINTS" id="PR00080">
    <property type="entry name" value="SDRFAMILY"/>
</dbReference>
<comment type="caution">
    <text evidence="2">The sequence shown here is derived from an EMBL/GenBank/DDBJ whole genome shotgun (WGS) entry which is preliminary data.</text>
</comment>
<proteinExistence type="inferred from homology"/>
<evidence type="ECO:0000256" key="1">
    <source>
        <dbReference type="RuleBase" id="RU000363"/>
    </source>
</evidence>
<accession>A0A4Q4MZX1</accession>
<comment type="similarity">
    <text evidence="1">Belongs to the short-chain dehydrogenases/reductases (SDR) family.</text>
</comment>
<dbReference type="Proteomes" id="UP000291422">
    <property type="component" value="Unassembled WGS sequence"/>
</dbReference>
<dbReference type="PANTHER" id="PTHR45458:SF1">
    <property type="entry name" value="SHORT CHAIN DEHYDROGENASE"/>
    <property type="match status" value="1"/>
</dbReference>
<evidence type="ECO:0000313" key="2">
    <source>
        <dbReference type="EMBL" id="RYN65040.1"/>
    </source>
</evidence>
<sequence>MATKTVFVIGANRGIGRKFVDKFKSQGWEVHGSVRPQTVDDETVEELRGTVTKLYEIDYLDENSIQKAAQQYGSGALDCLVNCAGISQGPVTWQEYDSTILTKWFQIMVVGPLLATKHFQPNLEKSEAGKVVNLTSKLGSIGENDNGTKIGYKLAKTALNQENRTIAMDLKSKGSKISLMAVSPGWVKTKLSGWLGDTDIDDSVNGMYAILEKLTMEETGNFWNWSGEKIQF</sequence>
<dbReference type="Gene3D" id="3.40.50.720">
    <property type="entry name" value="NAD(P)-binding Rossmann-like Domain"/>
    <property type="match status" value="1"/>
</dbReference>
<dbReference type="EMBL" id="PDXD01000067">
    <property type="protein sequence ID" value="RYN65040.1"/>
    <property type="molecule type" value="Genomic_DNA"/>
</dbReference>
<name>A0A4Q4MZX1_ALTAL</name>
<dbReference type="InterPro" id="IPR036291">
    <property type="entry name" value="NAD(P)-bd_dom_sf"/>
</dbReference>
<evidence type="ECO:0008006" key="4">
    <source>
        <dbReference type="Google" id="ProtNLM"/>
    </source>
</evidence>
<dbReference type="PANTHER" id="PTHR45458">
    <property type="entry name" value="SHORT-CHAIN DEHYDROGENASE/REDUCTASE SDR"/>
    <property type="match status" value="1"/>
</dbReference>
<dbReference type="InterPro" id="IPR052184">
    <property type="entry name" value="SDR_enzymes"/>
</dbReference>